<dbReference type="EMBL" id="JACBKZ010000006">
    <property type="protein sequence ID" value="KAF5947179.1"/>
    <property type="molecule type" value="Genomic_DNA"/>
</dbReference>
<organism evidence="2 3">
    <name type="scientific">Camellia sinensis</name>
    <name type="common">Tea plant</name>
    <name type="synonym">Thea sinensis</name>
    <dbReference type="NCBI Taxonomy" id="4442"/>
    <lineage>
        <taxon>Eukaryota</taxon>
        <taxon>Viridiplantae</taxon>
        <taxon>Streptophyta</taxon>
        <taxon>Embryophyta</taxon>
        <taxon>Tracheophyta</taxon>
        <taxon>Spermatophyta</taxon>
        <taxon>Magnoliopsida</taxon>
        <taxon>eudicotyledons</taxon>
        <taxon>Gunneridae</taxon>
        <taxon>Pentapetalae</taxon>
        <taxon>asterids</taxon>
        <taxon>Ericales</taxon>
        <taxon>Theaceae</taxon>
        <taxon>Camellia</taxon>
    </lineage>
</organism>
<evidence type="ECO:0000313" key="3">
    <source>
        <dbReference type="Proteomes" id="UP000593564"/>
    </source>
</evidence>
<reference evidence="3" key="1">
    <citation type="journal article" date="2020" name="Nat. Commun.">
        <title>Genome assembly of wild tea tree DASZ reveals pedigree and selection history of tea varieties.</title>
        <authorList>
            <person name="Zhang W."/>
            <person name="Zhang Y."/>
            <person name="Qiu H."/>
            <person name="Guo Y."/>
            <person name="Wan H."/>
            <person name="Zhang X."/>
            <person name="Scossa F."/>
            <person name="Alseekh S."/>
            <person name="Zhang Q."/>
            <person name="Wang P."/>
            <person name="Xu L."/>
            <person name="Schmidt M.H."/>
            <person name="Jia X."/>
            <person name="Li D."/>
            <person name="Zhu A."/>
            <person name="Guo F."/>
            <person name="Chen W."/>
            <person name="Ni D."/>
            <person name="Usadel B."/>
            <person name="Fernie A.R."/>
            <person name="Wen W."/>
        </authorList>
    </citation>
    <scope>NUCLEOTIDE SEQUENCE [LARGE SCALE GENOMIC DNA]</scope>
    <source>
        <strain evidence="3">cv. G240</strain>
    </source>
</reference>
<reference evidence="2 3" key="2">
    <citation type="submission" date="2020-07" db="EMBL/GenBank/DDBJ databases">
        <title>Genome assembly of wild tea tree DASZ reveals pedigree and selection history of tea varieties.</title>
        <authorList>
            <person name="Zhang W."/>
        </authorList>
    </citation>
    <scope>NUCLEOTIDE SEQUENCE [LARGE SCALE GENOMIC DNA]</scope>
    <source>
        <strain evidence="3">cv. G240</strain>
        <tissue evidence="2">Leaf</tissue>
    </source>
</reference>
<protein>
    <submittedName>
        <fullName evidence="2">Uncharacterized protein</fullName>
    </submittedName>
</protein>
<accession>A0A7J7H2J6</accession>
<gene>
    <name evidence="2" type="ORF">HYC85_013136</name>
</gene>
<dbReference type="AlphaFoldDB" id="A0A7J7H2J6"/>
<dbReference type="Proteomes" id="UP000593564">
    <property type="component" value="Unassembled WGS sequence"/>
</dbReference>
<sequence length="322" mass="35815">MFWRGVADRPSMKKVAQCDGIGEQKCSGSCFLALSVEQLMAAQSDIDTNNYTLKSCVETVTVCMYKDAQEEISDLKKKNKELKWKATSAARFRAPWCSSFDGRWGVIFFGSSNNAEAESSNASQESSCGEAIDVEADLRIGREGVLIADLPQSYPSSRAEATLVMTDTWPLAPSQVEEKGKEMGGESGMKYTLEKLGEKEGAMGEVEKWMNIVMDKLKELLVVLEDFGSSLIAKLDEVFPPDSRGDQLRHWLHVATPFLIAAAVLLIMCLCCRCCCCCSLGRGERMMKAPGRNYRMPRSTFESNPRSYFRDLRGKPLLDELV</sequence>
<dbReference type="InterPro" id="IPR039926">
    <property type="entry name" value="Egg_app_1"/>
</dbReference>
<keyword evidence="1" id="KW-0472">Membrane</keyword>
<evidence type="ECO:0000313" key="2">
    <source>
        <dbReference type="EMBL" id="KAF5947179.1"/>
    </source>
</evidence>
<comment type="caution">
    <text evidence="2">The sequence shown here is derived from an EMBL/GenBank/DDBJ whole genome shotgun (WGS) entry which is preliminary data.</text>
</comment>
<dbReference type="PANTHER" id="PTHR33333">
    <property type="entry name" value="ERYTHROCYTE MEMBRANE PROTEIN 1-LIKE"/>
    <property type="match status" value="1"/>
</dbReference>
<keyword evidence="1" id="KW-0812">Transmembrane</keyword>
<proteinExistence type="predicted"/>
<keyword evidence="1" id="KW-1133">Transmembrane helix</keyword>
<feature type="transmembrane region" description="Helical" evidence="1">
    <location>
        <begin position="258"/>
        <end position="280"/>
    </location>
</feature>
<dbReference type="PANTHER" id="PTHR33333:SF46">
    <property type="entry name" value="LOW QUALITY PROTEIN: GLYCINE-RICH PROTEIN DOT1"/>
    <property type="match status" value="1"/>
</dbReference>
<evidence type="ECO:0000256" key="1">
    <source>
        <dbReference type="SAM" id="Phobius"/>
    </source>
</evidence>
<keyword evidence="3" id="KW-1185">Reference proteome</keyword>
<name>A0A7J7H2J6_CAMSI</name>